<gene>
    <name evidence="2" type="ORF">FJZ00_14400</name>
</gene>
<dbReference type="EMBL" id="VGJX01000978">
    <property type="protein sequence ID" value="MBM3276341.1"/>
    <property type="molecule type" value="Genomic_DNA"/>
</dbReference>
<sequence>MALENVGAQAFGKLIPLKEPAAPAAAVPAAAAPVNDQAAAPQGAPADVNAALKPGQAANISLDQAGDPAKNEEPAADGPAAAATELPADIKDALGQIKTMLDGLVKSLTDLMGKLGIAPAAKAGGPDAAAAVPGQDGKDGAPGRDGAAAPAQKGQTIVIPPADRGLLGGIRDFLFGGNQAPQVIKA</sequence>
<protein>
    <submittedName>
        <fullName evidence="2">Uncharacterized protein</fullName>
    </submittedName>
</protein>
<feature type="region of interest" description="Disordered" evidence="1">
    <location>
        <begin position="61"/>
        <end position="82"/>
    </location>
</feature>
<feature type="compositionally biased region" description="Low complexity" evidence="1">
    <location>
        <begin position="122"/>
        <end position="134"/>
    </location>
</feature>
<comment type="caution">
    <text evidence="2">The sequence shown here is derived from an EMBL/GenBank/DDBJ whole genome shotgun (WGS) entry which is preliminary data.</text>
</comment>
<dbReference type="Proteomes" id="UP000703893">
    <property type="component" value="Unassembled WGS sequence"/>
</dbReference>
<evidence type="ECO:0000313" key="2">
    <source>
        <dbReference type="EMBL" id="MBM3276341.1"/>
    </source>
</evidence>
<evidence type="ECO:0000256" key="1">
    <source>
        <dbReference type="SAM" id="MobiDB-lite"/>
    </source>
</evidence>
<name>A0A937X5A5_9BACT</name>
<evidence type="ECO:0000313" key="3">
    <source>
        <dbReference type="Proteomes" id="UP000703893"/>
    </source>
</evidence>
<feature type="region of interest" description="Disordered" evidence="1">
    <location>
        <begin position="122"/>
        <end position="156"/>
    </location>
</feature>
<dbReference type="AlphaFoldDB" id="A0A937X5A5"/>
<reference evidence="2 3" key="1">
    <citation type="submission" date="2019-03" db="EMBL/GenBank/DDBJ databases">
        <title>Lake Tanganyika Metagenome-Assembled Genomes (MAGs).</title>
        <authorList>
            <person name="Tran P."/>
        </authorList>
    </citation>
    <scope>NUCLEOTIDE SEQUENCE [LARGE SCALE GENOMIC DNA]</scope>
    <source>
        <strain evidence="2">K_DeepCast_65m_m2_236</strain>
    </source>
</reference>
<accession>A0A937X5A5</accession>
<organism evidence="2 3">
    <name type="scientific">Candidatus Tanganyikabacteria bacterium</name>
    <dbReference type="NCBI Taxonomy" id="2961651"/>
    <lineage>
        <taxon>Bacteria</taxon>
        <taxon>Bacillati</taxon>
        <taxon>Candidatus Sericytochromatia</taxon>
        <taxon>Candidatus Tanganyikabacteria</taxon>
    </lineage>
</organism>
<proteinExistence type="predicted"/>